<comment type="caution">
    <text evidence="2">The sequence shown here is derived from an EMBL/GenBank/DDBJ whole genome shotgun (WGS) entry which is preliminary data.</text>
</comment>
<proteinExistence type="predicted"/>
<feature type="region of interest" description="Disordered" evidence="1">
    <location>
        <begin position="255"/>
        <end position="301"/>
    </location>
</feature>
<dbReference type="PANTHER" id="PTHR24114:SF50">
    <property type="entry name" value="RNI-LIKE PROTEIN"/>
    <property type="match status" value="1"/>
</dbReference>
<name>A0A1V9YHI6_ACHHY</name>
<evidence type="ECO:0000313" key="3">
    <source>
        <dbReference type="Proteomes" id="UP000243579"/>
    </source>
</evidence>
<accession>A0A1V9YHI6</accession>
<feature type="compositionally biased region" description="Basic and acidic residues" evidence="1">
    <location>
        <begin position="1047"/>
        <end position="1063"/>
    </location>
</feature>
<feature type="compositionally biased region" description="Low complexity" evidence="1">
    <location>
        <begin position="271"/>
        <end position="291"/>
    </location>
</feature>
<feature type="compositionally biased region" description="Basic and acidic residues" evidence="1">
    <location>
        <begin position="77"/>
        <end position="94"/>
    </location>
</feature>
<evidence type="ECO:0000256" key="1">
    <source>
        <dbReference type="SAM" id="MobiDB-lite"/>
    </source>
</evidence>
<evidence type="ECO:0000313" key="2">
    <source>
        <dbReference type="EMBL" id="OQR85171.1"/>
    </source>
</evidence>
<dbReference type="Proteomes" id="UP000243579">
    <property type="component" value="Unassembled WGS sequence"/>
</dbReference>
<dbReference type="AlphaFoldDB" id="A0A1V9YHI6"/>
<dbReference type="PANTHER" id="PTHR24114">
    <property type="entry name" value="LEUCINE RICH REPEAT FAMILY PROTEIN"/>
    <property type="match status" value="1"/>
</dbReference>
<dbReference type="InterPro" id="IPR001611">
    <property type="entry name" value="Leu-rich_rpt"/>
</dbReference>
<sequence>MPLSVLRSKRTKRRDDGALPVLKRETIMGMLQELQQRGSPRGYQSFGNLMHLEEQEKAQTISNFLSVRYHDIYGVRLESDSGDDDRKKPVDKPRLTRSQSKLELAPVARRPSLSGLPMPQIPVKSEVEPLPKEATPPAVPERKFPPLYHKMKAIWTTSLMSKPSEEEWVGLPVSEHTVRSVFGIDVYEARGIAKAFPVDTVESLYQLYTKERIHGREGHMRELMQKAVFSPTTCNRIMALLKQIDAFSIFLDTGNDGPETPLPPSDPPLAPTAEPSATTATEAAPAATPAPAVKPVETDGSKRHMSLATSALIFLPPMSSEARNRTEMVDVYLSECARLHVFPSKKVLALLDTPTVELGHFHIGKLGTIALLTALHANAELQTLDVSHNFILAAGGAHLCALLEARNCPRLAHLALAKNRIGTAAAARLLHALSHSQCPMESLDLSGNEIHDRHLDAPLAAFLATTPTLTRLNLSDNQLRDPSARAIATALSHGSPLTALSLAWNAMTPLGATALVQALAANKTLETFDLSWNRLGHVTGCVAAVVLLRNKTLRAVDLSSGQLSALAMFLIADALHYNVGLDSLQLDQNAVDDDGMRVLLRATQRRAKPLALGLNNMVYEAAAGQPPFNPLDPAGCYVLALPKPEHKAVFELLRMRAATGVGSFHNVQINGAPTENLRRVERIVATVSTAVALQFDFVLRPKPARSETVHFRLDLANERDRATARTMLQRASAEHGHCWRSATLDGAPVQVGSAGTQWLDAQPQGILELAYGSSRTFCEKHYKLDLANSTDRAVAYKLLERVERSRQVHEDRGDAWRSLVLDGTPIELSDWEKPLTTRGKWKWRVPTAGVLEFDFYTPQPHHVLAKHYRLDLASPADRHTAHELRVRSYEAVGECWWNEEIDGYPFHLPESPTADFDFPRKGILELDFLVLRPAHYITSMSMDDVAFDLSNFDAFFKAELLRRLAIVEPHDYFWTNISINSKIFVRTTAMLPAQGKLAFTAVLFRGLAEPASADAFELFCAQVRQARGDPDLQRRLVAMACGPPNDEDPRPGHEDETNDSRRLDHCPSSMVQTLLAQVEAKQHQAQIFDMVLANILDKPLVIDLAIQLESNALAALVGVGPFAAFQGECVKAFLHARFNPGGVV</sequence>
<dbReference type="SMART" id="SM00368">
    <property type="entry name" value="LRR_RI"/>
    <property type="match status" value="7"/>
</dbReference>
<dbReference type="Pfam" id="PF13516">
    <property type="entry name" value="LRR_6"/>
    <property type="match status" value="4"/>
</dbReference>
<dbReference type="Gene3D" id="3.80.10.10">
    <property type="entry name" value="Ribonuclease Inhibitor"/>
    <property type="match status" value="1"/>
</dbReference>
<feature type="region of interest" description="Disordered" evidence="1">
    <location>
        <begin position="77"/>
        <end position="122"/>
    </location>
</feature>
<gene>
    <name evidence="2" type="ORF">ACHHYP_12183</name>
</gene>
<dbReference type="SUPFAM" id="SSF52047">
    <property type="entry name" value="RNI-like"/>
    <property type="match status" value="1"/>
</dbReference>
<dbReference type="STRING" id="1202772.A0A1V9YHI6"/>
<protein>
    <submittedName>
        <fullName evidence="2">Uncharacterized protein</fullName>
    </submittedName>
</protein>
<dbReference type="InterPro" id="IPR032675">
    <property type="entry name" value="LRR_dom_sf"/>
</dbReference>
<reference evidence="2 3" key="1">
    <citation type="journal article" date="2014" name="Genome Biol. Evol.">
        <title>The secreted proteins of Achlya hypogyna and Thraustotheca clavata identify the ancestral oomycete secretome and reveal gene acquisitions by horizontal gene transfer.</title>
        <authorList>
            <person name="Misner I."/>
            <person name="Blouin N."/>
            <person name="Leonard G."/>
            <person name="Richards T.A."/>
            <person name="Lane C.E."/>
        </authorList>
    </citation>
    <scope>NUCLEOTIDE SEQUENCE [LARGE SCALE GENOMIC DNA]</scope>
    <source>
        <strain evidence="2 3">ATCC 48635</strain>
    </source>
</reference>
<dbReference type="InterPro" id="IPR052394">
    <property type="entry name" value="LRR-containing"/>
</dbReference>
<feature type="region of interest" description="Disordered" evidence="1">
    <location>
        <begin position="1040"/>
        <end position="1063"/>
    </location>
</feature>
<organism evidence="2 3">
    <name type="scientific">Achlya hypogyna</name>
    <name type="common">Oomycete</name>
    <name type="synonym">Protoachlya hypogyna</name>
    <dbReference type="NCBI Taxonomy" id="1202772"/>
    <lineage>
        <taxon>Eukaryota</taxon>
        <taxon>Sar</taxon>
        <taxon>Stramenopiles</taxon>
        <taxon>Oomycota</taxon>
        <taxon>Saprolegniomycetes</taxon>
        <taxon>Saprolegniales</taxon>
        <taxon>Achlyaceae</taxon>
        <taxon>Achlya</taxon>
    </lineage>
</organism>
<keyword evidence="3" id="KW-1185">Reference proteome</keyword>
<dbReference type="EMBL" id="JNBR01001790">
    <property type="protein sequence ID" value="OQR85171.1"/>
    <property type="molecule type" value="Genomic_DNA"/>
</dbReference>
<feature type="compositionally biased region" description="Pro residues" evidence="1">
    <location>
        <begin position="260"/>
        <end position="270"/>
    </location>
</feature>
<dbReference type="OrthoDB" id="188902at2759"/>